<dbReference type="AlphaFoldDB" id="A0A4D4MSU0"/>
<dbReference type="GeneID" id="41541608"/>
<accession>A0A4D4MSU0</accession>
<dbReference type="Proteomes" id="UP000302139">
    <property type="component" value="Unassembled WGS sequence"/>
</dbReference>
<evidence type="ECO:0000313" key="3">
    <source>
        <dbReference type="Proteomes" id="UP000299211"/>
    </source>
</evidence>
<dbReference type="EMBL" id="BJHX01000001">
    <property type="protein sequence ID" value="GDY64591.1"/>
    <property type="molecule type" value="Genomic_DNA"/>
</dbReference>
<comment type="caution">
    <text evidence="2">The sequence shown here is derived from an EMBL/GenBank/DDBJ whole genome shotgun (WGS) entry which is preliminary data.</text>
</comment>
<evidence type="ECO:0000313" key="1">
    <source>
        <dbReference type="EMBL" id="GDY64591.1"/>
    </source>
</evidence>
<organism evidence="2 3">
    <name type="scientific">Streptomyces avermitilis</name>
    <dbReference type="NCBI Taxonomy" id="33903"/>
    <lineage>
        <taxon>Bacteria</taxon>
        <taxon>Bacillati</taxon>
        <taxon>Actinomycetota</taxon>
        <taxon>Actinomycetes</taxon>
        <taxon>Kitasatosporales</taxon>
        <taxon>Streptomycetaceae</taxon>
        <taxon>Streptomyces</taxon>
    </lineage>
</organism>
<reference evidence="1 4" key="2">
    <citation type="submission" date="2019-04" db="EMBL/GenBank/DDBJ databases">
        <title>Draft genome sequences of Streptomyces avermitilis NBRC 14893.</title>
        <authorList>
            <person name="Komaki H."/>
            <person name="Tamura T."/>
            <person name="Hosoyama A."/>
        </authorList>
    </citation>
    <scope>NUCLEOTIDE SEQUENCE [LARGE SCALE GENOMIC DNA]</scope>
    <source>
        <strain evidence="1 4">NBRC 14893</strain>
    </source>
</reference>
<dbReference type="RefSeq" id="WP_010985953.1">
    <property type="nucleotide sequence ID" value="NZ_BAABTN010000002.1"/>
</dbReference>
<dbReference type="Proteomes" id="UP000299211">
    <property type="component" value="Unassembled WGS sequence"/>
</dbReference>
<gene>
    <name evidence="1" type="ORF">SAV14893_039840</name>
    <name evidence="2" type="ORF">SAV31267_047130</name>
</gene>
<proteinExistence type="predicted"/>
<sequence>MAHGDDNRVYANDNRGTLYAHNGSVTHNADPRAADDARELLRRLEELQGLLAQHAAALPDARRLRDVARELGNQLQDPQPSRTVVRSLLDSLTAGAGGVTAVLTAVNGLSQFVSRFL</sequence>
<evidence type="ECO:0000313" key="2">
    <source>
        <dbReference type="EMBL" id="GDY75228.1"/>
    </source>
</evidence>
<evidence type="ECO:0000313" key="4">
    <source>
        <dbReference type="Proteomes" id="UP000302139"/>
    </source>
</evidence>
<name>A0A4D4MSU0_STRAX</name>
<protein>
    <submittedName>
        <fullName evidence="2">Uncharacterized protein</fullName>
    </submittedName>
</protein>
<reference evidence="2 3" key="1">
    <citation type="submission" date="2019-04" db="EMBL/GenBank/DDBJ databases">
        <title>Draft genome sequences of Streptomyces avermitilis ATCC 31267.</title>
        <authorList>
            <person name="Komaki H."/>
            <person name="Tamura T."/>
            <person name="Hosoyama A."/>
        </authorList>
    </citation>
    <scope>NUCLEOTIDE SEQUENCE [LARGE SCALE GENOMIC DNA]</scope>
    <source>
        <strain evidence="2 3">ATCC 31267</strain>
    </source>
</reference>
<dbReference type="EMBL" id="BJHY01000001">
    <property type="protein sequence ID" value="GDY75228.1"/>
    <property type="molecule type" value="Genomic_DNA"/>
</dbReference>